<protein>
    <submittedName>
        <fullName evidence="8">ATP-binding cassette domain-containing protein</fullName>
    </submittedName>
</protein>
<keyword evidence="4" id="KW-1003">Cell membrane</keyword>
<evidence type="ECO:0000256" key="6">
    <source>
        <dbReference type="SAM" id="MobiDB-lite"/>
    </source>
</evidence>
<comment type="similarity">
    <text evidence="2">Belongs to the ABC transporter superfamily.</text>
</comment>
<dbReference type="Pfam" id="PF00005">
    <property type="entry name" value="ABC_tran"/>
    <property type="match status" value="1"/>
</dbReference>
<accession>A0ABY7BZ53</accession>
<comment type="subcellular location">
    <subcellularLocation>
        <location evidence="1">Cell membrane</location>
        <topology evidence="1">Peripheral membrane protein</topology>
    </subcellularLocation>
</comment>
<dbReference type="Gene3D" id="3.40.50.300">
    <property type="entry name" value="P-loop containing nucleotide triphosphate hydrolases"/>
    <property type="match status" value="1"/>
</dbReference>
<dbReference type="InterPro" id="IPR050086">
    <property type="entry name" value="MetN_ABC_transporter-like"/>
</dbReference>
<keyword evidence="8" id="KW-0547">Nucleotide-binding</keyword>
<evidence type="ECO:0000259" key="7">
    <source>
        <dbReference type="Pfam" id="PF00005"/>
    </source>
</evidence>
<dbReference type="GO" id="GO:0005524">
    <property type="term" value="F:ATP binding"/>
    <property type="evidence" value="ECO:0007669"/>
    <property type="project" value="UniProtKB-KW"/>
</dbReference>
<feature type="region of interest" description="Disordered" evidence="6">
    <location>
        <begin position="144"/>
        <end position="164"/>
    </location>
</feature>
<keyword evidence="8" id="KW-0067">ATP-binding</keyword>
<dbReference type="EMBL" id="CP114029">
    <property type="protein sequence ID" value="WAP68059.1"/>
    <property type="molecule type" value="Genomic_DNA"/>
</dbReference>
<evidence type="ECO:0000256" key="1">
    <source>
        <dbReference type="ARBA" id="ARBA00004202"/>
    </source>
</evidence>
<evidence type="ECO:0000256" key="3">
    <source>
        <dbReference type="ARBA" id="ARBA00022448"/>
    </source>
</evidence>
<evidence type="ECO:0000256" key="5">
    <source>
        <dbReference type="ARBA" id="ARBA00023136"/>
    </source>
</evidence>
<sequence length="164" mass="17750">MGDTAARDLVVEMVGLNKWYGQHHVLRDITLGLAKGEKMVLCGPSGSGKSTLIRCVNGLEAYHEGDLQVGPTRLDGTQASLATVRSRVGMVFQNFNLFPHLTVLQNLTLGAVYARGEPEHRAIERAHELLERVRLSLADRQVSGATVRRPAPARGDCPRADAGA</sequence>
<evidence type="ECO:0000256" key="4">
    <source>
        <dbReference type="ARBA" id="ARBA00022475"/>
    </source>
</evidence>
<evidence type="ECO:0000256" key="2">
    <source>
        <dbReference type="ARBA" id="ARBA00005417"/>
    </source>
</evidence>
<name>A0ABY7BZ53_9HYPH</name>
<evidence type="ECO:0000313" key="9">
    <source>
        <dbReference type="Proteomes" id="UP001164020"/>
    </source>
</evidence>
<evidence type="ECO:0000313" key="8">
    <source>
        <dbReference type="EMBL" id="WAP68059.1"/>
    </source>
</evidence>
<keyword evidence="9" id="KW-1185">Reference proteome</keyword>
<reference evidence="8" key="1">
    <citation type="submission" date="2022-12" db="EMBL/GenBank/DDBJ databases">
        <title>Jiella pelagia sp. nov., isolated from phosphonate enriched culture of Northwest Pacific surface seawater.</title>
        <authorList>
            <person name="Shin D.Y."/>
            <person name="Hwang C.Y."/>
        </authorList>
    </citation>
    <scope>NUCLEOTIDE SEQUENCE</scope>
    <source>
        <strain evidence="8">HL-NP1</strain>
    </source>
</reference>
<organism evidence="8 9">
    <name type="scientific">Jiella pelagia</name>
    <dbReference type="NCBI Taxonomy" id="2986949"/>
    <lineage>
        <taxon>Bacteria</taxon>
        <taxon>Pseudomonadati</taxon>
        <taxon>Pseudomonadota</taxon>
        <taxon>Alphaproteobacteria</taxon>
        <taxon>Hyphomicrobiales</taxon>
        <taxon>Aurantimonadaceae</taxon>
        <taxon>Jiella</taxon>
    </lineage>
</organism>
<dbReference type="SUPFAM" id="SSF52540">
    <property type="entry name" value="P-loop containing nucleoside triphosphate hydrolases"/>
    <property type="match status" value="1"/>
</dbReference>
<dbReference type="Proteomes" id="UP001164020">
    <property type="component" value="Chromosome"/>
</dbReference>
<dbReference type="PANTHER" id="PTHR43166:SF9">
    <property type="entry name" value="GLUTAMATE_ASPARTATE IMPORT ATP-BINDING PROTEIN GLTL"/>
    <property type="match status" value="1"/>
</dbReference>
<dbReference type="PANTHER" id="PTHR43166">
    <property type="entry name" value="AMINO ACID IMPORT ATP-BINDING PROTEIN"/>
    <property type="match status" value="1"/>
</dbReference>
<keyword evidence="3" id="KW-0813">Transport</keyword>
<keyword evidence="5" id="KW-0472">Membrane</keyword>
<dbReference type="InterPro" id="IPR027417">
    <property type="entry name" value="P-loop_NTPase"/>
</dbReference>
<proteinExistence type="inferred from homology"/>
<dbReference type="InterPro" id="IPR003439">
    <property type="entry name" value="ABC_transporter-like_ATP-bd"/>
</dbReference>
<feature type="domain" description="ABC transporter" evidence="7">
    <location>
        <begin position="26"/>
        <end position="142"/>
    </location>
</feature>
<gene>
    <name evidence="8" type="ORF">OH818_22095</name>
</gene>